<evidence type="ECO:0000256" key="2">
    <source>
        <dbReference type="ARBA" id="ARBA00023002"/>
    </source>
</evidence>
<reference evidence="4 5" key="1">
    <citation type="submission" date="2014-04" db="EMBL/GenBank/DDBJ databases">
        <title>Draft genome sequence of Bacillus azotoformans MEV2011, a (co-) denitrifying strain unable to grow in the presence of oxygen.</title>
        <authorList>
            <person name="Nielsen M."/>
            <person name="Schreiber L."/>
            <person name="Finster K."/>
            <person name="Schramm A."/>
        </authorList>
    </citation>
    <scope>NUCLEOTIDE SEQUENCE [LARGE SCALE GENOMIC DNA]</scope>
    <source>
        <strain evidence="4 5">MEV2011</strain>
    </source>
</reference>
<dbReference type="Proteomes" id="UP000027936">
    <property type="component" value="Unassembled WGS sequence"/>
</dbReference>
<dbReference type="EMBL" id="JJRY01000011">
    <property type="protein sequence ID" value="KEF37874.1"/>
    <property type="molecule type" value="Genomic_DNA"/>
</dbReference>
<proteinExistence type="inferred from homology"/>
<keyword evidence="2 4" id="KW-0560">Oxidoreductase</keyword>
<dbReference type="SMART" id="SM01329">
    <property type="entry name" value="Iso_dh"/>
    <property type="match status" value="1"/>
</dbReference>
<evidence type="ECO:0000313" key="5">
    <source>
        <dbReference type="Proteomes" id="UP000027936"/>
    </source>
</evidence>
<dbReference type="GO" id="GO:0003862">
    <property type="term" value="F:3-isopropylmalate dehydrogenase activity"/>
    <property type="evidence" value="ECO:0007669"/>
    <property type="project" value="UniProtKB-EC"/>
</dbReference>
<dbReference type="AlphaFoldDB" id="A0A072NJI9"/>
<dbReference type="PATRIC" id="fig|1348973.3.peg.2813"/>
<dbReference type="InterPro" id="IPR019818">
    <property type="entry name" value="IsoCit/isopropylmalate_DH_CS"/>
</dbReference>
<dbReference type="RefSeq" id="WP_035196346.1">
    <property type="nucleotide sequence ID" value="NZ_JJRY01000011.1"/>
</dbReference>
<dbReference type="GO" id="GO:0000287">
    <property type="term" value="F:magnesium ion binding"/>
    <property type="evidence" value="ECO:0007669"/>
    <property type="project" value="InterPro"/>
</dbReference>
<dbReference type="GO" id="GO:0006099">
    <property type="term" value="P:tricarboxylic acid cycle"/>
    <property type="evidence" value="ECO:0007669"/>
    <property type="project" value="TreeGrafter"/>
</dbReference>
<dbReference type="Gene3D" id="3.40.718.10">
    <property type="entry name" value="Isopropylmalate Dehydrogenase"/>
    <property type="match status" value="1"/>
</dbReference>
<evidence type="ECO:0000256" key="1">
    <source>
        <dbReference type="ARBA" id="ARBA00007769"/>
    </source>
</evidence>
<name>A0A072NJI9_SCHAZ</name>
<gene>
    <name evidence="4" type="ORF">M670_02910</name>
</gene>
<dbReference type="GO" id="GO:0051287">
    <property type="term" value="F:NAD binding"/>
    <property type="evidence" value="ECO:0007669"/>
    <property type="project" value="InterPro"/>
</dbReference>
<dbReference type="SUPFAM" id="SSF53659">
    <property type="entry name" value="Isocitrate/Isopropylmalate dehydrogenase-like"/>
    <property type="match status" value="1"/>
</dbReference>
<dbReference type="PANTHER" id="PTHR11835">
    <property type="entry name" value="DECARBOXYLATING DEHYDROGENASES-ISOCITRATE, ISOPROPYLMALATE, TARTRATE"/>
    <property type="match status" value="1"/>
</dbReference>
<dbReference type="PROSITE" id="PS00470">
    <property type="entry name" value="IDH_IMDH"/>
    <property type="match status" value="1"/>
</dbReference>
<protein>
    <submittedName>
        <fullName evidence="4">3-isopropylmalate dehydrogenase</fullName>
        <ecNumber evidence="4">1.1.1.85</ecNumber>
    </submittedName>
</protein>
<evidence type="ECO:0000259" key="3">
    <source>
        <dbReference type="SMART" id="SM01329"/>
    </source>
</evidence>
<dbReference type="OrthoDB" id="9806254at2"/>
<evidence type="ECO:0000313" key="4">
    <source>
        <dbReference type="EMBL" id="KEF37874.1"/>
    </source>
</evidence>
<dbReference type="GO" id="GO:0006102">
    <property type="term" value="P:isocitrate metabolic process"/>
    <property type="evidence" value="ECO:0007669"/>
    <property type="project" value="TreeGrafter"/>
</dbReference>
<comment type="caution">
    <text evidence="4">The sequence shown here is derived from an EMBL/GenBank/DDBJ whole genome shotgun (WGS) entry which is preliminary data.</text>
</comment>
<dbReference type="EC" id="1.1.1.85" evidence="4"/>
<comment type="similarity">
    <text evidence="1">Belongs to the isocitrate and isopropylmalate dehydrogenases family.</text>
</comment>
<feature type="domain" description="Isopropylmalate dehydrogenase-like" evidence="3">
    <location>
        <begin position="5"/>
        <end position="350"/>
    </location>
</feature>
<dbReference type="PANTHER" id="PTHR11835:SF34">
    <property type="entry name" value="ISOCITRATE DEHYDROGENASE [NAD] SUBUNIT ALPHA, MITOCHONDRIAL"/>
    <property type="match status" value="1"/>
</dbReference>
<dbReference type="InterPro" id="IPR024084">
    <property type="entry name" value="IsoPropMal-DH-like_dom"/>
</dbReference>
<organism evidence="4 5">
    <name type="scientific">Schinkia azotoformans MEV2011</name>
    <dbReference type="NCBI Taxonomy" id="1348973"/>
    <lineage>
        <taxon>Bacteria</taxon>
        <taxon>Bacillati</taxon>
        <taxon>Bacillota</taxon>
        <taxon>Bacilli</taxon>
        <taxon>Bacillales</taxon>
        <taxon>Bacillaceae</taxon>
        <taxon>Calidifontibacillus/Schinkia group</taxon>
        <taxon>Schinkia</taxon>
    </lineage>
</organism>
<sequence length="362" mass="40037">MANYKIGVLYGDGIGTEITKATVEVLNAASKQEGTTNFEFIELPMGWEAIEKYGEPMPQIVKDALAEAHGWILGPHDSSSYPKEHRVKRNPSGELRHYFDLYANVRPAKTMTGIKSVVKEADLVIFRENTEGYYPDRNMFVGEGEWKITPDVVISAGVFTRKAIERIAHSAFQMAEKRRKKVTIVHKANVIKLGSGLFLDVCREVAQNYPDVKVDDYHIDAMTAHLVRRAKDFDVIVTENMFGDILSDLAGELVGSLGLAPSINNNENMAMAQAAHGSAPDIAGKNIANPMGIMLSTVMLLDWLSSRHEDPQLAEIANMIENGILNVINDGIKTKDLGGSASTTEFAEAIIERFQLKDRSER</sequence>
<dbReference type="GO" id="GO:0004449">
    <property type="term" value="F:isocitrate dehydrogenase (NAD+) activity"/>
    <property type="evidence" value="ECO:0007669"/>
    <property type="project" value="TreeGrafter"/>
</dbReference>
<dbReference type="Pfam" id="PF00180">
    <property type="entry name" value="Iso_dh"/>
    <property type="match status" value="1"/>
</dbReference>
<accession>A0A072NJI9</accession>